<comment type="caution">
    <text evidence="2">The sequence shown here is derived from an EMBL/GenBank/DDBJ whole genome shotgun (WGS) entry which is preliminary data.</text>
</comment>
<gene>
    <name evidence="2" type="ORF">J3R30DRAFT_3679584</name>
</gene>
<evidence type="ECO:0000313" key="3">
    <source>
        <dbReference type="Proteomes" id="UP001150266"/>
    </source>
</evidence>
<proteinExistence type="predicted"/>
<sequence>MSPHIRRLPASFRIYLLFSLSHNFWAMSYPTPGCLQYPNQVLFVTIPTPFCHPFCLKIILKIRIVSSTLCDRPAPHVTFTTLLELLDFSGLHMYSESYY</sequence>
<keyword evidence="1" id="KW-0732">Signal</keyword>
<evidence type="ECO:0000313" key="2">
    <source>
        <dbReference type="EMBL" id="KAJ4488077.1"/>
    </source>
</evidence>
<dbReference type="AlphaFoldDB" id="A0A9W9DWY8"/>
<organism evidence="2 3">
    <name type="scientific">Lentinula aciculospora</name>
    <dbReference type="NCBI Taxonomy" id="153920"/>
    <lineage>
        <taxon>Eukaryota</taxon>
        <taxon>Fungi</taxon>
        <taxon>Dikarya</taxon>
        <taxon>Basidiomycota</taxon>
        <taxon>Agaricomycotina</taxon>
        <taxon>Agaricomycetes</taxon>
        <taxon>Agaricomycetidae</taxon>
        <taxon>Agaricales</taxon>
        <taxon>Marasmiineae</taxon>
        <taxon>Omphalotaceae</taxon>
        <taxon>Lentinula</taxon>
    </lineage>
</organism>
<name>A0A9W9DWY8_9AGAR</name>
<accession>A0A9W9DWY8</accession>
<feature type="chain" id="PRO_5040793958" description="Secreted protein" evidence="1">
    <location>
        <begin position="27"/>
        <end position="99"/>
    </location>
</feature>
<evidence type="ECO:0000256" key="1">
    <source>
        <dbReference type="SAM" id="SignalP"/>
    </source>
</evidence>
<dbReference type="EMBL" id="JAOTPV010000002">
    <property type="protein sequence ID" value="KAJ4488077.1"/>
    <property type="molecule type" value="Genomic_DNA"/>
</dbReference>
<evidence type="ECO:0008006" key="4">
    <source>
        <dbReference type="Google" id="ProtNLM"/>
    </source>
</evidence>
<dbReference type="Proteomes" id="UP001150266">
    <property type="component" value="Unassembled WGS sequence"/>
</dbReference>
<feature type="signal peptide" evidence="1">
    <location>
        <begin position="1"/>
        <end position="26"/>
    </location>
</feature>
<reference evidence="2" key="1">
    <citation type="submission" date="2022-08" db="EMBL/GenBank/DDBJ databases">
        <title>A Global Phylogenomic Analysis of the Shiitake Genus Lentinula.</title>
        <authorList>
            <consortium name="DOE Joint Genome Institute"/>
            <person name="Sierra-Patev S."/>
            <person name="Min B."/>
            <person name="Naranjo-Ortiz M."/>
            <person name="Looney B."/>
            <person name="Konkel Z."/>
            <person name="Slot J.C."/>
            <person name="Sakamoto Y."/>
            <person name="Steenwyk J.L."/>
            <person name="Rokas A."/>
            <person name="Carro J."/>
            <person name="Camarero S."/>
            <person name="Ferreira P."/>
            <person name="Molpeceres G."/>
            <person name="Ruiz-Duenas F.J."/>
            <person name="Serrano A."/>
            <person name="Henrissat B."/>
            <person name="Drula E."/>
            <person name="Hughes K.W."/>
            <person name="Mata J.L."/>
            <person name="Ishikawa N.K."/>
            <person name="Vargas-Isla R."/>
            <person name="Ushijima S."/>
            <person name="Smith C.A."/>
            <person name="Ahrendt S."/>
            <person name="Andreopoulos W."/>
            <person name="He G."/>
            <person name="Labutti K."/>
            <person name="Lipzen A."/>
            <person name="Ng V."/>
            <person name="Riley R."/>
            <person name="Sandor L."/>
            <person name="Barry K."/>
            <person name="Martinez A.T."/>
            <person name="Xiao Y."/>
            <person name="Gibbons J.G."/>
            <person name="Terashima K."/>
            <person name="Grigoriev I.V."/>
            <person name="Hibbett D.S."/>
        </authorList>
    </citation>
    <scope>NUCLEOTIDE SEQUENCE</scope>
    <source>
        <strain evidence="2">JLM2183</strain>
    </source>
</reference>
<protein>
    <recommendedName>
        <fullName evidence="4">Secreted protein</fullName>
    </recommendedName>
</protein>
<keyword evidence="3" id="KW-1185">Reference proteome</keyword>